<dbReference type="GO" id="GO:0008934">
    <property type="term" value="F:inositol monophosphate 1-phosphatase activity"/>
    <property type="evidence" value="ECO:0007669"/>
    <property type="project" value="TreeGrafter"/>
</dbReference>
<protein>
    <submittedName>
        <fullName evidence="6">3'(2'),5'-bisphosphate nucleotidase CysQ</fullName>
    </submittedName>
</protein>
<dbReference type="PRINTS" id="PR00377">
    <property type="entry name" value="IMPHPHTASES"/>
</dbReference>
<accession>A0A418ZW26</accession>
<dbReference type="EMBL" id="QZEV01000041">
    <property type="protein sequence ID" value="RJL04083.1"/>
    <property type="molecule type" value="Genomic_DNA"/>
</dbReference>
<keyword evidence="2 4" id="KW-0479">Metal-binding</keyword>
<sequence>MARDRGAQPAGRRHDRGGGLSVEGPEADLSLLAQAAEDAGRIAMGFWRRDPRSWDKGGDAGPVTEADLAVNDALQARLMAARPGYGWLSEESEADPARQDARRCFIIDPIDGTRAFIDGQEGFSHSLAVAQGDRIIAAVVHLPVPGLTYAAHADGPATLNGQPIRPSDAGIAGARVLTYRAVADPGHWRGAVPPFRREFRSSLAWRLCLAAEGRFDAALSLRAAWEWDIAAGSLIAERAGARVTDRRGQAMRFNSDRAQVDGLIVAGPRLHGALLDALV</sequence>
<dbReference type="InterPro" id="IPR000760">
    <property type="entry name" value="Inositol_monophosphatase-like"/>
</dbReference>
<dbReference type="PANTHER" id="PTHR20854:SF4">
    <property type="entry name" value="INOSITOL-1-MONOPHOSPHATASE-RELATED"/>
    <property type="match status" value="1"/>
</dbReference>
<evidence type="ECO:0000256" key="3">
    <source>
        <dbReference type="ARBA" id="ARBA00022842"/>
    </source>
</evidence>
<reference evidence="6 7" key="1">
    <citation type="submission" date="2018-09" db="EMBL/GenBank/DDBJ databases">
        <title>Paracoccus onubensis nov. sp. a moderate halophilic bacterium isolated from Gruta de las Maravillas (Aracena, Spain).</title>
        <authorList>
            <person name="Jurado V."/>
            <person name="Gutierrez-Patricio S."/>
            <person name="Gonzalez-Pimentel J.L."/>
            <person name="Laiz L."/>
            <person name="Saiz-Jimenez C."/>
        </authorList>
    </citation>
    <scope>NUCLEOTIDE SEQUENCE [LARGE SCALE GENOMIC DNA]</scope>
    <source>
        <strain evidence="6 7">DSM 19484</strain>
    </source>
</reference>
<feature type="binding site" evidence="4">
    <location>
        <position position="111"/>
    </location>
    <ligand>
        <name>Mg(2+)</name>
        <dbReference type="ChEBI" id="CHEBI:18420"/>
        <label>1</label>
        <note>catalytic</note>
    </ligand>
</feature>
<evidence type="ECO:0000256" key="1">
    <source>
        <dbReference type="ARBA" id="ARBA00009759"/>
    </source>
</evidence>
<feature type="binding site" evidence="4">
    <location>
        <position position="228"/>
    </location>
    <ligand>
        <name>Mg(2+)</name>
        <dbReference type="ChEBI" id="CHEBI:18420"/>
        <label>1</label>
        <note>catalytic</note>
    </ligand>
</feature>
<keyword evidence="7" id="KW-1185">Reference proteome</keyword>
<evidence type="ECO:0000256" key="5">
    <source>
        <dbReference type="SAM" id="MobiDB-lite"/>
    </source>
</evidence>
<keyword evidence="3 4" id="KW-0460">Magnesium</keyword>
<dbReference type="AlphaFoldDB" id="A0A418ZW26"/>
<evidence type="ECO:0000313" key="6">
    <source>
        <dbReference type="EMBL" id="RJL04083.1"/>
    </source>
</evidence>
<dbReference type="GO" id="GO:0006020">
    <property type="term" value="P:inositol metabolic process"/>
    <property type="evidence" value="ECO:0007669"/>
    <property type="project" value="TreeGrafter"/>
</dbReference>
<evidence type="ECO:0000256" key="2">
    <source>
        <dbReference type="ARBA" id="ARBA00022723"/>
    </source>
</evidence>
<dbReference type="Gene3D" id="3.40.190.80">
    <property type="match status" value="1"/>
</dbReference>
<feature type="binding site" evidence="4">
    <location>
        <position position="108"/>
    </location>
    <ligand>
        <name>Mg(2+)</name>
        <dbReference type="ChEBI" id="CHEBI:18420"/>
        <label>1</label>
        <note>catalytic</note>
    </ligand>
</feature>
<dbReference type="PROSITE" id="PS00630">
    <property type="entry name" value="IMP_2"/>
    <property type="match status" value="1"/>
</dbReference>
<organism evidence="6 7">
    <name type="scientific">Paracoccus aestuarii</name>
    <dbReference type="NCBI Taxonomy" id="453842"/>
    <lineage>
        <taxon>Bacteria</taxon>
        <taxon>Pseudomonadati</taxon>
        <taxon>Pseudomonadota</taxon>
        <taxon>Alphaproteobacteria</taxon>
        <taxon>Rhodobacterales</taxon>
        <taxon>Paracoccaceae</taxon>
        <taxon>Paracoccus</taxon>
    </lineage>
</organism>
<proteinExistence type="inferred from homology"/>
<evidence type="ECO:0000313" key="7">
    <source>
        <dbReference type="Proteomes" id="UP000285530"/>
    </source>
</evidence>
<dbReference type="Proteomes" id="UP000285530">
    <property type="component" value="Unassembled WGS sequence"/>
</dbReference>
<dbReference type="PANTHER" id="PTHR20854">
    <property type="entry name" value="INOSITOL MONOPHOSPHATASE"/>
    <property type="match status" value="1"/>
</dbReference>
<dbReference type="GO" id="GO:0046872">
    <property type="term" value="F:metal ion binding"/>
    <property type="evidence" value="ECO:0007669"/>
    <property type="project" value="UniProtKB-KW"/>
</dbReference>
<gene>
    <name evidence="6" type="ORF">D3P06_09480</name>
</gene>
<name>A0A418ZW26_9RHOB</name>
<dbReference type="OrthoDB" id="9785695at2"/>
<dbReference type="Gene3D" id="3.30.540.10">
    <property type="entry name" value="Fructose-1,6-Bisphosphatase, subunit A, domain 1"/>
    <property type="match status" value="1"/>
</dbReference>
<evidence type="ECO:0000256" key="4">
    <source>
        <dbReference type="PIRSR" id="PIRSR600760-2"/>
    </source>
</evidence>
<feature type="binding site" evidence="4">
    <location>
        <position position="110"/>
    </location>
    <ligand>
        <name>Mg(2+)</name>
        <dbReference type="ChEBI" id="CHEBI:18420"/>
        <label>1</label>
        <note>catalytic</note>
    </ligand>
</feature>
<dbReference type="InterPro" id="IPR020550">
    <property type="entry name" value="Inositol_monophosphatase_CS"/>
</dbReference>
<feature type="region of interest" description="Disordered" evidence="5">
    <location>
        <begin position="1"/>
        <end position="24"/>
    </location>
</feature>
<dbReference type="SUPFAM" id="SSF56655">
    <property type="entry name" value="Carbohydrate phosphatase"/>
    <property type="match status" value="1"/>
</dbReference>
<comment type="similarity">
    <text evidence="1">Belongs to the inositol monophosphatase superfamily.</text>
</comment>
<comment type="caution">
    <text evidence="6">The sequence shown here is derived from an EMBL/GenBank/DDBJ whole genome shotgun (WGS) entry which is preliminary data.</text>
</comment>
<comment type="cofactor">
    <cofactor evidence="4">
        <name>Mg(2+)</name>
        <dbReference type="ChEBI" id="CHEBI:18420"/>
    </cofactor>
</comment>
<dbReference type="GO" id="GO:0046854">
    <property type="term" value="P:phosphatidylinositol phosphate biosynthetic process"/>
    <property type="evidence" value="ECO:0007669"/>
    <property type="project" value="InterPro"/>
</dbReference>
<dbReference type="Pfam" id="PF00459">
    <property type="entry name" value="Inositol_P"/>
    <property type="match status" value="1"/>
</dbReference>
<feature type="binding site" evidence="4">
    <location>
        <position position="90"/>
    </location>
    <ligand>
        <name>Mg(2+)</name>
        <dbReference type="ChEBI" id="CHEBI:18420"/>
        <label>2</label>
    </ligand>
</feature>
<dbReference type="GO" id="GO:0007165">
    <property type="term" value="P:signal transduction"/>
    <property type="evidence" value="ECO:0007669"/>
    <property type="project" value="TreeGrafter"/>
</dbReference>
<dbReference type="CDD" id="cd01638">
    <property type="entry name" value="CysQ"/>
    <property type="match status" value="1"/>
</dbReference>